<proteinExistence type="predicted"/>
<name>A0AAJ5WPH0_9BACT</name>
<evidence type="ECO:0000313" key="2">
    <source>
        <dbReference type="Proteomes" id="UP001220610"/>
    </source>
</evidence>
<gene>
    <name evidence="1" type="ORF">P0Y53_13995</name>
</gene>
<protein>
    <recommendedName>
        <fullName evidence="3">Transcriptional regulator, AbiEi antitoxin, Type IV TA system</fullName>
    </recommendedName>
</protein>
<dbReference type="EMBL" id="CP119311">
    <property type="protein sequence ID" value="WEK33599.1"/>
    <property type="molecule type" value="Genomic_DNA"/>
</dbReference>
<evidence type="ECO:0000313" key="1">
    <source>
        <dbReference type="EMBL" id="WEK33599.1"/>
    </source>
</evidence>
<dbReference type="Proteomes" id="UP001220610">
    <property type="component" value="Chromosome"/>
</dbReference>
<sequence>MKLYRSIRQYAGHPIPHQIMISLLKKYHQPNDKIHQLMKQGALIGIKKGLYIAGPEITSQRPHPFLLASHITGPSYVSMESALSYYGMIPEKVYEITSVTVKSSRRFPTAAGLFSYTRLPLPYYSYGIRSVEAAGGQYFLIASPEKALFDKIVTTAGVDFRSRTSVLAYMENDLRIDAEMLKQLNSAEMESWLEAALKKKSLERLIEIIQL</sequence>
<dbReference type="AlphaFoldDB" id="A0AAJ5WPH0"/>
<accession>A0AAJ5WPH0</accession>
<evidence type="ECO:0008006" key="3">
    <source>
        <dbReference type="Google" id="ProtNLM"/>
    </source>
</evidence>
<organism evidence="1 2">
    <name type="scientific">Candidatus Pseudobacter hemicellulosilyticus</name>
    <dbReference type="NCBI Taxonomy" id="3121375"/>
    <lineage>
        <taxon>Bacteria</taxon>
        <taxon>Pseudomonadati</taxon>
        <taxon>Bacteroidota</taxon>
        <taxon>Chitinophagia</taxon>
        <taxon>Chitinophagales</taxon>
        <taxon>Chitinophagaceae</taxon>
        <taxon>Pseudobacter</taxon>
    </lineage>
</organism>
<reference evidence="1" key="1">
    <citation type="submission" date="2023-03" db="EMBL/GenBank/DDBJ databases">
        <title>Andean soil-derived lignocellulolytic bacterial consortium as a source of novel taxa and putative plastic-active enzymes.</title>
        <authorList>
            <person name="Diaz-Garcia L."/>
            <person name="Chuvochina M."/>
            <person name="Feuerriegel G."/>
            <person name="Bunk B."/>
            <person name="Sproer C."/>
            <person name="Streit W.R."/>
            <person name="Rodriguez L.M."/>
            <person name="Overmann J."/>
            <person name="Jimenez D.J."/>
        </authorList>
    </citation>
    <scope>NUCLEOTIDE SEQUENCE</scope>
    <source>
        <strain evidence="1">MAG 7</strain>
    </source>
</reference>